<evidence type="ECO:0000256" key="1">
    <source>
        <dbReference type="SAM" id="Coils"/>
    </source>
</evidence>
<dbReference type="InterPro" id="IPR051797">
    <property type="entry name" value="TrmB-like"/>
</dbReference>
<sequence>MTKDDTTAEAVSLLQELGLQEYEARCFMALTQLSSGTAKDIHELSEVPRTRVYDAVRVLESQGLVEVQHSNPQQYRSVGIDEAVRTLRQKYNSRIDTLESHLERIERQETAADDDEIQEVWSLTGHEAIESRTIDLIESAESEVALLVVDERILSETLYSALADASDRGVSTLLGGQTAEITERLEEEFPSTRVFETNLNWLHGRATVNEIAISRILLVDQTRLLISSYYPGSSDDDASEQAIFAGGLGNGMVVLLRRLVSSGLAAVDDPGR</sequence>
<dbReference type="Pfam" id="PF01978">
    <property type="entry name" value="TrmB"/>
    <property type="match status" value="1"/>
</dbReference>
<name>F8D4I1_HALXS</name>
<gene>
    <name evidence="3" type="ordered locus">Halxa_1677</name>
</gene>
<dbReference type="RefSeq" id="WP_013879203.1">
    <property type="nucleotide sequence ID" value="NC_015666.1"/>
</dbReference>
<dbReference type="AlphaFoldDB" id="F8D4I1"/>
<keyword evidence="4" id="KW-1185">Reference proteome</keyword>
<dbReference type="InterPro" id="IPR036388">
    <property type="entry name" value="WH-like_DNA-bd_sf"/>
</dbReference>
<dbReference type="SUPFAM" id="SSF46785">
    <property type="entry name" value="Winged helix' DNA-binding domain"/>
    <property type="match status" value="1"/>
</dbReference>
<evidence type="ECO:0000259" key="2">
    <source>
        <dbReference type="Pfam" id="PF01978"/>
    </source>
</evidence>
<keyword evidence="1" id="KW-0175">Coiled coil</keyword>
<protein>
    <submittedName>
        <fullName evidence="3">Transcriptional regulator, TrmB</fullName>
    </submittedName>
</protein>
<feature type="domain" description="Transcription regulator TrmB N-terminal" evidence="2">
    <location>
        <begin position="14"/>
        <end position="78"/>
    </location>
</feature>
<dbReference type="InterPro" id="IPR036390">
    <property type="entry name" value="WH_DNA-bd_sf"/>
</dbReference>
<dbReference type="HOGENOM" id="CLU_072493_2_1_2"/>
<dbReference type="InterPro" id="IPR002831">
    <property type="entry name" value="Tscrpt_reg_TrmB_N"/>
</dbReference>
<organism evidence="3 4">
    <name type="scientific">Halopiger xanaduensis (strain DSM 18323 / JCM 14033 / SH-6)</name>
    <dbReference type="NCBI Taxonomy" id="797210"/>
    <lineage>
        <taxon>Archaea</taxon>
        <taxon>Methanobacteriati</taxon>
        <taxon>Methanobacteriota</taxon>
        <taxon>Stenosarchaea group</taxon>
        <taxon>Halobacteria</taxon>
        <taxon>Halobacteriales</taxon>
        <taxon>Natrialbaceae</taxon>
        <taxon>Halopiger</taxon>
    </lineage>
</organism>
<dbReference type="EMBL" id="CP002839">
    <property type="protein sequence ID" value="AEH36309.1"/>
    <property type="molecule type" value="Genomic_DNA"/>
</dbReference>
<evidence type="ECO:0000313" key="3">
    <source>
        <dbReference type="EMBL" id="AEH36309.1"/>
    </source>
</evidence>
<feature type="coiled-coil region" evidence="1">
    <location>
        <begin position="88"/>
        <end position="118"/>
    </location>
</feature>
<dbReference type="GeneID" id="10796646"/>
<dbReference type="PANTHER" id="PTHR34293">
    <property type="entry name" value="HTH-TYPE TRANSCRIPTIONAL REGULATOR TRMBL2"/>
    <property type="match status" value="1"/>
</dbReference>
<accession>F8D4I1</accession>
<dbReference type="STRING" id="797210.Halxa_1677"/>
<dbReference type="OrthoDB" id="30795at2157"/>
<evidence type="ECO:0000313" key="4">
    <source>
        <dbReference type="Proteomes" id="UP000006794"/>
    </source>
</evidence>
<dbReference type="Proteomes" id="UP000006794">
    <property type="component" value="Chromosome"/>
</dbReference>
<reference evidence="3 4" key="1">
    <citation type="journal article" date="2012" name="Stand. Genomic Sci.">
        <title>Complete genome sequence of Halopiger xanaduensis type strain (SH-6(T)).</title>
        <authorList>
            <person name="Anderson I."/>
            <person name="Tindall B.J."/>
            <person name="Rohde M."/>
            <person name="Lucas S."/>
            <person name="Han J."/>
            <person name="Lapidus A."/>
            <person name="Cheng J.F."/>
            <person name="Goodwin L."/>
            <person name="Pitluck S."/>
            <person name="Peters L."/>
            <person name="Pati A."/>
            <person name="Mikhailova N."/>
            <person name="Pagani I."/>
            <person name="Teshima H."/>
            <person name="Han C."/>
            <person name="Tapia R."/>
            <person name="Land M."/>
            <person name="Woyke T."/>
            <person name="Klenk H.P."/>
            <person name="Kyrpides N."/>
            <person name="Ivanova N."/>
        </authorList>
    </citation>
    <scope>NUCLEOTIDE SEQUENCE [LARGE SCALE GENOMIC DNA]</scope>
    <source>
        <strain evidence="4">DSM 18323 / JCM 14033 / SH-6</strain>
    </source>
</reference>
<proteinExistence type="predicted"/>
<dbReference type="eggNOG" id="arCOG02037">
    <property type="taxonomic scope" value="Archaea"/>
</dbReference>
<dbReference type="KEGG" id="hxa:Halxa_1677"/>
<dbReference type="PANTHER" id="PTHR34293:SF1">
    <property type="entry name" value="HTH-TYPE TRANSCRIPTIONAL REGULATOR TRMBL2"/>
    <property type="match status" value="1"/>
</dbReference>
<dbReference type="Gene3D" id="1.10.10.10">
    <property type="entry name" value="Winged helix-like DNA-binding domain superfamily/Winged helix DNA-binding domain"/>
    <property type="match status" value="1"/>
</dbReference>